<comment type="caution">
    <text evidence="2">The sequence shown here is derived from an EMBL/GenBank/DDBJ whole genome shotgun (WGS) entry which is preliminary data.</text>
</comment>
<dbReference type="Proteomes" id="UP000765509">
    <property type="component" value="Unassembled WGS sequence"/>
</dbReference>
<evidence type="ECO:0000256" key="1">
    <source>
        <dbReference type="SAM" id="MobiDB-lite"/>
    </source>
</evidence>
<name>A0A9Q3K7W3_9BASI</name>
<dbReference type="AlphaFoldDB" id="A0A9Q3K7W3"/>
<evidence type="ECO:0000313" key="2">
    <source>
        <dbReference type="EMBL" id="MBW0575922.1"/>
    </source>
</evidence>
<feature type="region of interest" description="Disordered" evidence="1">
    <location>
        <begin position="54"/>
        <end position="82"/>
    </location>
</feature>
<gene>
    <name evidence="2" type="ORF">O181_115637</name>
</gene>
<evidence type="ECO:0000313" key="3">
    <source>
        <dbReference type="Proteomes" id="UP000765509"/>
    </source>
</evidence>
<keyword evidence="3" id="KW-1185">Reference proteome</keyword>
<sequence>MHFKQMEIKVQNWEPQITPERQTRSHARAQAVLAPTPRVPLDSTPEVPQLRAQLDRGNPIYKEQTYPGRREEDQEDKAHFQE</sequence>
<feature type="region of interest" description="Disordered" evidence="1">
    <location>
        <begin position="1"/>
        <end position="28"/>
    </location>
</feature>
<reference evidence="2" key="1">
    <citation type="submission" date="2021-03" db="EMBL/GenBank/DDBJ databases">
        <title>Draft genome sequence of rust myrtle Austropuccinia psidii MF-1, a brazilian biotype.</title>
        <authorList>
            <person name="Quecine M.C."/>
            <person name="Pachon D.M.R."/>
            <person name="Bonatelli M.L."/>
            <person name="Correr F.H."/>
            <person name="Franceschini L.M."/>
            <person name="Leite T.F."/>
            <person name="Margarido G.R.A."/>
            <person name="Almeida C.A."/>
            <person name="Ferrarezi J.A."/>
            <person name="Labate C.A."/>
        </authorList>
    </citation>
    <scope>NUCLEOTIDE SEQUENCE</scope>
    <source>
        <strain evidence="2">MF-1</strain>
    </source>
</reference>
<dbReference type="EMBL" id="AVOT02097264">
    <property type="protein sequence ID" value="MBW0575922.1"/>
    <property type="molecule type" value="Genomic_DNA"/>
</dbReference>
<organism evidence="2 3">
    <name type="scientific">Austropuccinia psidii MF-1</name>
    <dbReference type="NCBI Taxonomy" id="1389203"/>
    <lineage>
        <taxon>Eukaryota</taxon>
        <taxon>Fungi</taxon>
        <taxon>Dikarya</taxon>
        <taxon>Basidiomycota</taxon>
        <taxon>Pucciniomycotina</taxon>
        <taxon>Pucciniomycetes</taxon>
        <taxon>Pucciniales</taxon>
        <taxon>Sphaerophragmiaceae</taxon>
        <taxon>Austropuccinia</taxon>
    </lineage>
</organism>
<feature type="compositionally biased region" description="Basic and acidic residues" evidence="1">
    <location>
        <begin position="68"/>
        <end position="82"/>
    </location>
</feature>
<protein>
    <submittedName>
        <fullName evidence="2">Uncharacterized protein</fullName>
    </submittedName>
</protein>
<proteinExistence type="predicted"/>
<accession>A0A9Q3K7W3</accession>